<dbReference type="PANTHER" id="PTHR47027:SF26">
    <property type="entry name" value="REVERSE TRANSCRIPTASE DOMAIN-CONTAINING PROTEIN"/>
    <property type="match status" value="1"/>
</dbReference>
<dbReference type="PROSITE" id="PS50878">
    <property type="entry name" value="RT_POL"/>
    <property type="match status" value="1"/>
</dbReference>
<dbReference type="Proteomes" id="UP000275846">
    <property type="component" value="Unassembled WGS sequence"/>
</dbReference>
<dbReference type="InterPro" id="IPR000477">
    <property type="entry name" value="RT_dom"/>
</dbReference>
<dbReference type="AlphaFoldDB" id="A0A183TH76"/>
<evidence type="ECO:0000259" key="1">
    <source>
        <dbReference type="PROSITE" id="PS50878"/>
    </source>
</evidence>
<dbReference type="WBParaSite" id="SSLN_0001642701-mRNA-1">
    <property type="protein sequence ID" value="SSLN_0001642701-mRNA-1"/>
    <property type="gene ID" value="SSLN_0001642701"/>
</dbReference>
<protein>
    <submittedName>
        <fullName evidence="4">Reverse transcriptase domain-containing protein</fullName>
    </submittedName>
</protein>
<dbReference type="Pfam" id="PF00078">
    <property type="entry name" value="RVT_1"/>
    <property type="match status" value="1"/>
</dbReference>
<sequence length="234" mass="26028">MQKFGCPERFTHMVRQLHDGMTARVTNNETISELFAVTKGVKQGCVLAPTLFSFLFSAILIDAYPVKQPGIRIAYITDGHLLNSRRMQASTHVSTTTVHDLLFADDCTLNTVTEEDMQRSMDLFAAGCADFGLTISTAKTVVMHQLPPSVEYNAHRINVNAAQLKNVETFAYLGSTLSRNTRVNDDVSQRISEDSQAFGWLPASVWNRHGIHLKTSLKMYKAVVLTTLLYGAEI</sequence>
<name>A0A183TH76_SCHSO</name>
<dbReference type="SUPFAM" id="SSF56672">
    <property type="entry name" value="DNA/RNA polymerases"/>
    <property type="match status" value="1"/>
</dbReference>
<gene>
    <name evidence="2" type="ORF">SSLN_LOCUS15824</name>
</gene>
<evidence type="ECO:0000313" key="2">
    <source>
        <dbReference type="EMBL" id="VDM02210.1"/>
    </source>
</evidence>
<keyword evidence="3" id="KW-1185">Reference proteome</keyword>
<evidence type="ECO:0000313" key="3">
    <source>
        <dbReference type="Proteomes" id="UP000275846"/>
    </source>
</evidence>
<feature type="domain" description="Reverse transcriptase" evidence="1">
    <location>
        <begin position="1"/>
        <end position="177"/>
    </location>
</feature>
<dbReference type="OrthoDB" id="413835at2759"/>
<dbReference type="PANTHER" id="PTHR47027">
    <property type="entry name" value="REVERSE TRANSCRIPTASE DOMAIN-CONTAINING PROTEIN"/>
    <property type="match status" value="1"/>
</dbReference>
<dbReference type="InterPro" id="IPR043502">
    <property type="entry name" value="DNA/RNA_pol_sf"/>
</dbReference>
<evidence type="ECO:0000313" key="4">
    <source>
        <dbReference type="WBParaSite" id="SSLN_0001642701-mRNA-1"/>
    </source>
</evidence>
<organism evidence="4">
    <name type="scientific">Schistocephalus solidus</name>
    <name type="common">Tapeworm</name>
    <dbReference type="NCBI Taxonomy" id="70667"/>
    <lineage>
        <taxon>Eukaryota</taxon>
        <taxon>Metazoa</taxon>
        <taxon>Spiralia</taxon>
        <taxon>Lophotrochozoa</taxon>
        <taxon>Platyhelminthes</taxon>
        <taxon>Cestoda</taxon>
        <taxon>Eucestoda</taxon>
        <taxon>Diphyllobothriidea</taxon>
        <taxon>Diphyllobothriidae</taxon>
        <taxon>Schistocephalus</taxon>
    </lineage>
</organism>
<accession>A0A183TH76</accession>
<proteinExistence type="predicted"/>
<reference evidence="4" key="1">
    <citation type="submission" date="2016-06" db="UniProtKB">
        <authorList>
            <consortium name="WormBaseParasite"/>
        </authorList>
    </citation>
    <scope>IDENTIFICATION</scope>
</reference>
<dbReference type="EMBL" id="UYSU01040331">
    <property type="protein sequence ID" value="VDM02210.1"/>
    <property type="molecule type" value="Genomic_DNA"/>
</dbReference>
<reference evidence="2 3" key="2">
    <citation type="submission" date="2018-11" db="EMBL/GenBank/DDBJ databases">
        <authorList>
            <consortium name="Pathogen Informatics"/>
        </authorList>
    </citation>
    <scope>NUCLEOTIDE SEQUENCE [LARGE SCALE GENOMIC DNA]</scope>
    <source>
        <strain evidence="2 3">NST_G2</strain>
    </source>
</reference>